<reference evidence="1" key="1">
    <citation type="journal article" date="2019" name="bioRxiv">
        <title>The Genome of the Zebra Mussel, Dreissena polymorpha: A Resource for Invasive Species Research.</title>
        <authorList>
            <person name="McCartney M.A."/>
            <person name="Auch B."/>
            <person name="Kono T."/>
            <person name="Mallez S."/>
            <person name="Zhang Y."/>
            <person name="Obille A."/>
            <person name="Becker A."/>
            <person name="Abrahante J.E."/>
            <person name="Garbe J."/>
            <person name="Badalamenti J.P."/>
            <person name="Herman A."/>
            <person name="Mangelson H."/>
            <person name="Liachko I."/>
            <person name="Sullivan S."/>
            <person name="Sone E.D."/>
            <person name="Koren S."/>
            <person name="Silverstein K.A.T."/>
            <person name="Beckman K.B."/>
            <person name="Gohl D.M."/>
        </authorList>
    </citation>
    <scope>NUCLEOTIDE SEQUENCE</scope>
    <source>
        <strain evidence="1">Duluth1</strain>
        <tissue evidence="1">Whole animal</tissue>
    </source>
</reference>
<name>A0A9D4FNU8_DREPO</name>
<comment type="caution">
    <text evidence="1">The sequence shown here is derived from an EMBL/GenBank/DDBJ whole genome shotgun (WGS) entry which is preliminary data.</text>
</comment>
<evidence type="ECO:0000313" key="2">
    <source>
        <dbReference type="Proteomes" id="UP000828390"/>
    </source>
</evidence>
<organism evidence="1 2">
    <name type="scientific">Dreissena polymorpha</name>
    <name type="common">Zebra mussel</name>
    <name type="synonym">Mytilus polymorpha</name>
    <dbReference type="NCBI Taxonomy" id="45954"/>
    <lineage>
        <taxon>Eukaryota</taxon>
        <taxon>Metazoa</taxon>
        <taxon>Spiralia</taxon>
        <taxon>Lophotrochozoa</taxon>
        <taxon>Mollusca</taxon>
        <taxon>Bivalvia</taxon>
        <taxon>Autobranchia</taxon>
        <taxon>Heteroconchia</taxon>
        <taxon>Euheterodonta</taxon>
        <taxon>Imparidentia</taxon>
        <taxon>Neoheterodontei</taxon>
        <taxon>Myida</taxon>
        <taxon>Dreissenoidea</taxon>
        <taxon>Dreissenidae</taxon>
        <taxon>Dreissena</taxon>
    </lineage>
</organism>
<dbReference type="Proteomes" id="UP000828390">
    <property type="component" value="Unassembled WGS sequence"/>
</dbReference>
<dbReference type="EMBL" id="JAIWYP010000007">
    <property type="protein sequence ID" value="KAH3802268.1"/>
    <property type="molecule type" value="Genomic_DNA"/>
</dbReference>
<sequence length="66" mass="7621">MQNEELLHLCEKQLFQLEHTGELYSFLDHRLGLKSNSAVMLQTMQLLAQISPLLHHLTKTLATCPY</sequence>
<proteinExistence type="predicted"/>
<gene>
    <name evidence="1" type="ORF">DPMN_155941</name>
</gene>
<protein>
    <submittedName>
        <fullName evidence="1">Uncharacterized protein</fullName>
    </submittedName>
</protein>
<evidence type="ECO:0000313" key="1">
    <source>
        <dbReference type="EMBL" id="KAH3802268.1"/>
    </source>
</evidence>
<reference evidence="1" key="2">
    <citation type="submission" date="2020-11" db="EMBL/GenBank/DDBJ databases">
        <authorList>
            <person name="McCartney M.A."/>
            <person name="Auch B."/>
            <person name="Kono T."/>
            <person name="Mallez S."/>
            <person name="Becker A."/>
            <person name="Gohl D.M."/>
            <person name="Silverstein K.A.T."/>
            <person name="Koren S."/>
            <person name="Bechman K.B."/>
            <person name="Herman A."/>
            <person name="Abrahante J.E."/>
            <person name="Garbe J."/>
        </authorList>
    </citation>
    <scope>NUCLEOTIDE SEQUENCE</scope>
    <source>
        <strain evidence="1">Duluth1</strain>
        <tissue evidence="1">Whole animal</tissue>
    </source>
</reference>
<keyword evidence="2" id="KW-1185">Reference proteome</keyword>
<accession>A0A9D4FNU8</accession>
<dbReference type="AlphaFoldDB" id="A0A9D4FNU8"/>